<evidence type="ECO:0000313" key="5">
    <source>
        <dbReference type="RefSeq" id="XP_025407135.1"/>
    </source>
</evidence>
<feature type="domain" description="DNA helicase Pif1-like DEAD-box helicase" evidence="2">
    <location>
        <begin position="2"/>
        <end position="119"/>
    </location>
</feature>
<comment type="catalytic activity">
    <reaction evidence="1">
        <text>ATP + H2O = ADP + phosphate + H(+)</text>
        <dbReference type="Rhea" id="RHEA:13065"/>
        <dbReference type="ChEBI" id="CHEBI:15377"/>
        <dbReference type="ChEBI" id="CHEBI:15378"/>
        <dbReference type="ChEBI" id="CHEBI:30616"/>
        <dbReference type="ChEBI" id="CHEBI:43474"/>
        <dbReference type="ChEBI" id="CHEBI:456216"/>
        <dbReference type="EC" id="5.6.2.3"/>
    </reaction>
</comment>
<reference evidence="5" key="1">
    <citation type="submission" date="2025-08" db="UniProtKB">
        <authorList>
            <consortium name="RefSeq"/>
        </authorList>
    </citation>
    <scope>IDENTIFICATION</scope>
    <source>
        <tissue evidence="5">Whole body</tissue>
    </source>
</reference>
<keyword evidence="1" id="KW-0347">Helicase</keyword>
<dbReference type="GO" id="GO:0006281">
    <property type="term" value="P:DNA repair"/>
    <property type="evidence" value="ECO:0007669"/>
    <property type="project" value="UniProtKB-KW"/>
</dbReference>
<feature type="domain" description="DNA helicase Pif1-like 2B" evidence="3">
    <location>
        <begin position="178"/>
        <end position="223"/>
    </location>
</feature>
<keyword evidence="1" id="KW-0547">Nucleotide-binding</keyword>
<dbReference type="GO" id="GO:0016787">
    <property type="term" value="F:hydrolase activity"/>
    <property type="evidence" value="ECO:0007669"/>
    <property type="project" value="UniProtKB-KW"/>
</dbReference>
<dbReference type="GeneID" id="112681084"/>
<dbReference type="RefSeq" id="XP_025407135.1">
    <property type="nucleotide sequence ID" value="XM_025551350.1"/>
</dbReference>
<sequence>MAKVLQQTAIILLDECTMTHKKSLEAIHRTMLDLRGNQNIFSGALILLSGDFRQTLPLIPRSTPADEINACLKSSFMWRYVRKLTLNINMRVQLQNDQSADRFSKQLLEIGNGKVQIDNTNESQESQWLSERAILAPKNVQVNAINYLIQEKLPGAVISYKSIDSALNEDDAVNYPVEFLNSLEPPGIPPHFLNLKYGSSIILLRNLNAPKLCNGTRLAVKRLSRI</sequence>
<keyword evidence="1" id="KW-0233">DNA recombination</keyword>
<dbReference type="Proteomes" id="UP000694846">
    <property type="component" value="Unplaced"/>
</dbReference>
<protein>
    <recommendedName>
        <fullName evidence="1">ATP-dependent DNA helicase</fullName>
        <ecNumber evidence="1">5.6.2.3</ecNumber>
    </recommendedName>
</protein>
<organism evidence="4 5">
    <name type="scientific">Sipha flava</name>
    <name type="common">yellow sugarcane aphid</name>
    <dbReference type="NCBI Taxonomy" id="143950"/>
    <lineage>
        <taxon>Eukaryota</taxon>
        <taxon>Metazoa</taxon>
        <taxon>Ecdysozoa</taxon>
        <taxon>Arthropoda</taxon>
        <taxon>Hexapoda</taxon>
        <taxon>Insecta</taxon>
        <taxon>Pterygota</taxon>
        <taxon>Neoptera</taxon>
        <taxon>Paraneoptera</taxon>
        <taxon>Hemiptera</taxon>
        <taxon>Sternorrhyncha</taxon>
        <taxon>Aphidomorpha</taxon>
        <taxon>Aphidoidea</taxon>
        <taxon>Aphididae</taxon>
        <taxon>Sipha</taxon>
    </lineage>
</organism>
<keyword evidence="4" id="KW-1185">Reference proteome</keyword>
<name>A0A8B8F9S8_9HEMI</name>
<keyword evidence="1" id="KW-0227">DNA damage</keyword>
<evidence type="ECO:0000259" key="2">
    <source>
        <dbReference type="Pfam" id="PF05970"/>
    </source>
</evidence>
<keyword evidence="1" id="KW-0234">DNA repair</keyword>
<dbReference type="GO" id="GO:0000723">
    <property type="term" value="P:telomere maintenance"/>
    <property type="evidence" value="ECO:0007669"/>
    <property type="project" value="InterPro"/>
</dbReference>
<accession>A0A8B8F9S8</accession>
<keyword evidence="1" id="KW-0378">Hydrolase</keyword>
<dbReference type="OrthoDB" id="6614848at2759"/>
<keyword evidence="1" id="KW-0067">ATP-binding</keyword>
<dbReference type="GO" id="GO:0005524">
    <property type="term" value="F:ATP binding"/>
    <property type="evidence" value="ECO:0007669"/>
    <property type="project" value="UniProtKB-KW"/>
</dbReference>
<comment type="cofactor">
    <cofactor evidence="1">
        <name>Mg(2+)</name>
        <dbReference type="ChEBI" id="CHEBI:18420"/>
    </cofactor>
</comment>
<proteinExistence type="inferred from homology"/>
<dbReference type="Gene3D" id="3.40.50.300">
    <property type="entry name" value="P-loop containing nucleotide triphosphate hydrolases"/>
    <property type="match status" value="1"/>
</dbReference>
<dbReference type="GO" id="GO:0043139">
    <property type="term" value="F:5'-3' DNA helicase activity"/>
    <property type="evidence" value="ECO:0007669"/>
    <property type="project" value="UniProtKB-EC"/>
</dbReference>
<dbReference type="Pfam" id="PF05970">
    <property type="entry name" value="PIF1"/>
    <property type="match status" value="1"/>
</dbReference>
<evidence type="ECO:0000256" key="1">
    <source>
        <dbReference type="RuleBase" id="RU363044"/>
    </source>
</evidence>
<dbReference type="Pfam" id="PF21530">
    <property type="entry name" value="Pif1_2B_dom"/>
    <property type="match status" value="1"/>
</dbReference>
<dbReference type="InterPro" id="IPR049163">
    <property type="entry name" value="Pif1-like_2B_dom"/>
</dbReference>
<dbReference type="AlphaFoldDB" id="A0A8B8F9S8"/>
<evidence type="ECO:0000259" key="3">
    <source>
        <dbReference type="Pfam" id="PF21530"/>
    </source>
</evidence>
<gene>
    <name evidence="5" type="primary">LOC112681084</name>
</gene>
<dbReference type="PANTHER" id="PTHR10492">
    <property type="match status" value="1"/>
</dbReference>
<dbReference type="EC" id="5.6.2.3" evidence="1"/>
<comment type="similarity">
    <text evidence="1">Belongs to the helicase family.</text>
</comment>
<dbReference type="InterPro" id="IPR027417">
    <property type="entry name" value="P-loop_NTPase"/>
</dbReference>
<dbReference type="InterPro" id="IPR010285">
    <property type="entry name" value="DNA_helicase_pif1-like_DEAD"/>
</dbReference>
<dbReference type="SUPFAM" id="SSF52540">
    <property type="entry name" value="P-loop containing nucleoside triphosphate hydrolases"/>
    <property type="match status" value="1"/>
</dbReference>
<dbReference type="GO" id="GO:0006310">
    <property type="term" value="P:DNA recombination"/>
    <property type="evidence" value="ECO:0007669"/>
    <property type="project" value="UniProtKB-KW"/>
</dbReference>
<dbReference type="PANTHER" id="PTHR10492:SF57">
    <property type="entry name" value="ATP-DEPENDENT DNA HELICASE"/>
    <property type="match status" value="1"/>
</dbReference>
<evidence type="ECO:0000313" key="4">
    <source>
        <dbReference type="Proteomes" id="UP000694846"/>
    </source>
</evidence>